<protein>
    <submittedName>
        <fullName evidence="1">Uncharacterized protein</fullName>
    </submittedName>
</protein>
<evidence type="ECO:0000313" key="1">
    <source>
        <dbReference type="EMBL" id="MBN3053898.1"/>
    </source>
</evidence>
<gene>
    <name evidence="1" type="ORF">H4F45_21235</name>
</gene>
<comment type="caution">
    <text evidence="1">The sequence shown here is derived from an EMBL/GenBank/DDBJ whole genome shotgun (WGS) entry which is preliminary data.</text>
</comment>
<dbReference type="AlphaFoldDB" id="A0AAE2WIK6"/>
<accession>A0AAE2WIK6</accession>
<organism evidence="1 2">
    <name type="scientific">Pectobacterium brasiliense</name>
    <dbReference type="NCBI Taxonomy" id="180957"/>
    <lineage>
        <taxon>Bacteria</taxon>
        <taxon>Pseudomonadati</taxon>
        <taxon>Pseudomonadota</taxon>
        <taxon>Gammaproteobacteria</taxon>
        <taxon>Enterobacterales</taxon>
        <taxon>Pectobacteriaceae</taxon>
        <taxon>Pectobacterium</taxon>
    </lineage>
</organism>
<proteinExistence type="predicted"/>
<dbReference type="EMBL" id="JACGEP010000277">
    <property type="protein sequence ID" value="MBN3053898.1"/>
    <property type="molecule type" value="Genomic_DNA"/>
</dbReference>
<evidence type="ECO:0000313" key="2">
    <source>
        <dbReference type="Proteomes" id="UP000768524"/>
    </source>
</evidence>
<sequence>MTLRNQQAELLTRTQCEGQLAWLPQQVLRSSRGEAAAPIAMLRTTATTAWRRLMMDMMDKLF</sequence>
<name>A0AAE2WIK6_9GAMM</name>
<dbReference type="Proteomes" id="UP000768524">
    <property type="component" value="Unassembled WGS sequence"/>
</dbReference>
<reference evidence="1" key="1">
    <citation type="submission" date="2020-07" db="EMBL/GenBank/DDBJ databases">
        <title>A pangenomic view of the genus Pectobacterium provides insights into genome organization, phylogeny, and virulence.</title>
        <authorList>
            <person name="Jonkheer E."/>
            <person name="Brankovics B."/>
            <person name="Houwers I."/>
            <person name="Van Der Wolf J."/>
            <person name="Bonants P."/>
            <person name="Vreeburg R."/>
            <person name="Bollema R."/>
            <person name="De Haan J."/>
            <person name="Berke L."/>
            <person name="De Ridder D."/>
            <person name="Smit S."/>
            <person name="Van Der Lee T.A.J."/>
        </authorList>
    </citation>
    <scope>NUCLEOTIDE SEQUENCE</scope>
    <source>
        <strain evidence="1">NAK:433</strain>
    </source>
</reference>